<gene>
    <name evidence="2" type="ORF">EBN03_02300</name>
</gene>
<proteinExistence type="predicted"/>
<sequence length="87" mass="9488">MIVMRLNRLDAGYTWSNRTSTLTVSAAPRGYRGLMGMIGEMFPSKKLQHEGSGDSDGQEHEPRVELDLDAGVIRLSGSRPDPASNTP</sequence>
<reference evidence="2 3" key="1">
    <citation type="submission" date="2018-10" db="EMBL/GenBank/DDBJ databases">
        <title>Isolation from cow dung.</title>
        <authorList>
            <person name="Ling L."/>
        </authorList>
    </citation>
    <scope>NUCLEOTIDE SEQUENCE [LARGE SCALE GENOMIC DNA]</scope>
    <source>
        <strain evidence="2 3">NEAU-LL90</strain>
    </source>
</reference>
<evidence type="ECO:0000313" key="3">
    <source>
        <dbReference type="Proteomes" id="UP000279275"/>
    </source>
</evidence>
<feature type="compositionally biased region" description="Basic and acidic residues" evidence="1">
    <location>
        <begin position="47"/>
        <end position="66"/>
    </location>
</feature>
<dbReference type="Proteomes" id="UP000279275">
    <property type="component" value="Unassembled WGS sequence"/>
</dbReference>
<accession>A0A3M2LCA6</accession>
<dbReference type="EMBL" id="RFFH01000001">
    <property type="protein sequence ID" value="RMI35157.1"/>
    <property type="molecule type" value="Genomic_DNA"/>
</dbReference>
<protein>
    <submittedName>
        <fullName evidence="2">Uncharacterized protein</fullName>
    </submittedName>
</protein>
<comment type="caution">
    <text evidence="2">The sequence shown here is derived from an EMBL/GenBank/DDBJ whole genome shotgun (WGS) entry which is preliminary data.</text>
</comment>
<evidence type="ECO:0000256" key="1">
    <source>
        <dbReference type="SAM" id="MobiDB-lite"/>
    </source>
</evidence>
<dbReference type="AlphaFoldDB" id="A0A3M2LCA6"/>
<feature type="region of interest" description="Disordered" evidence="1">
    <location>
        <begin position="42"/>
        <end position="87"/>
    </location>
</feature>
<evidence type="ECO:0000313" key="2">
    <source>
        <dbReference type="EMBL" id="RMI35157.1"/>
    </source>
</evidence>
<organism evidence="2 3">
    <name type="scientific">Nocardia stercoris</name>
    <dbReference type="NCBI Taxonomy" id="2483361"/>
    <lineage>
        <taxon>Bacteria</taxon>
        <taxon>Bacillati</taxon>
        <taxon>Actinomycetota</taxon>
        <taxon>Actinomycetes</taxon>
        <taxon>Mycobacteriales</taxon>
        <taxon>Nocardiaceae</taxon>
        <taxon>Nocardia</taxon>
    </lineage>
</organism>
<keyword evidence="3" id="KW-1185">Reference proteome</keyword>
<name>A0A3M2LCA6_9NOCA</name>